<dbReference type="InterPro" id="IPR000086">
    <property type="entry name" value="NUDIX_hydrolase_dom"/>
</dbReference>
<evidence type="ECO:0000256" key="9">
    <source>
        <dbReference type="ARBA" id="ARBA00023679"/>
    </source>
</evidence>
<keyword evidence="5" id="KW-0479">Metal-binding</keyword>
<comment type="cofactor">
    <cofactor evidence="1">
        <name>Mg(2+)</name>
        <dbReference type="ChEBI" id="CHEBI:18420"/>
    </cofactor>
</comment>
<comment type="similarity">
    <text evidence="3">Belongs to the Nudix hydrolase family. NudC subfamily.</text>
</comment>
<evidence type="ECO:0000256" key="7">
    <source>
        <dbReference type="ARBA" id="ARBA00022842"/>
    </source>
</evidence>
<dbReference type="AlphaFoldDB" id="A0A1H9QFT7"/>
<keyword evidence="6" id="KW-0378">Hydrolase</keyword>
<comment type="catalytic activity">
    <reaction evidence="9">
        <text>a 5'-end NAD(+)-phospho-ribonucleoside in mRNA + H2O = a 5'-end phospho-adenosine-phospho-ribonucleoside in mRNA + beta-nicotinamide D-ribonucleotide + 2 H(+)</text>
        <dbReference type="Rhea" id="RHEA:60876"/>
        <dbReference type="Rhea" id="RHEA-COMP:15698"/>
        <dbReference type="Rhea" id="RHEA-COMP:15719"/>
        <dbReference type="ChEBI" id="CHEBI:14649"/>
        <dbReference type="ChEBI" id="CHEBI:15377"/>
        <dbReference type="ChEBI" id="CHEBI:15378"/>
        <dbReference type="ChEBI" id="CHEBI:144029"/>
        <dbReference type="ChEBI" id="CHEBI:144051"/>
    </reaction>
    <physiologicalReaction direction="left-to-right" evidence="9">
        <dbReference type="Rhea" id="RHEA:60877"/>
    </physiologicalReaction>
</comment>
<accession>A0A1H9QFT7</accession>
<dbReference type="Pfam" id="PF00293">
    <property type="entry name" value="NUDIX"/>
    <property type="match status" value="1"/>
</dbReference>
<evidence type="ECO:0000256" key="2">
    <source>
        <dbReference type="ARBA" id="ARBA00001947"/>
    </source>
</evidence>
<dbReference type="RefSeq" id="WP_092255794.1">
    <property type="nucleotide sequence ID" value="NZ_CP047199.1"/>
</dbReference>
<dbReference type="Proteomes" id="UP000198929">
    <property type="component" value="Unassembled WGS sequence"/>
</dbReference>
<dbReference type="Gene3D" id="3.90.79.10">
    <property type="entry name" value="Nucleoside Triphosphate Pyrophosphohydrolase"/>
    <property type="match status" value="1"/>
</dbReference>
<dbReference type="InterPro" id="IPR050241">
    <property type="entry name" value="NAD-cap_RNA_hydrolase_NudC"/>
</dbReference>
<evidence type="ECO:0000313" key="12">
    <source>
        <dbReference type="Proteomes" id="UP000198929"/>
    </source>
</evidence>
<reference evidence="12" key="1">
    <citation type="submission" date="2016-10" db="EMBL/GenBank/DDBJ databases">
        <authorList>
            <person name="Varghese N."/>
            <person name="Submissions S."/>
        </authorList>
    </citation>
    <scope>NUCLEOTIDE SEQUENCE [LARGE SCALE GENOMIC DNA]</scope>
    <source>
        <strain evidence="12">DSM 20524</strain>
    </source>
</reference>
<dbReference type="InterPro" id="IPR015797">
    <property type="entry name" value="NUDIX_hydrolase-like_dom_sf"/>
</dbReference>
<dbReference type="CDD" id="cd03429">
    <property type="entry name" value="NUDIX_NADH_pyrophosphatase_Nudt13"/>
    <property type="match status" value="1"/>
</dbReference>
<sequence>MARYLLLDDTGAFPVDRFGAPLFVASATGESLGVSVHVTGDIYAVRVPRDVVRHVSEHEVAYARNFAKDRTIARAVSLLAHRAHTLFDPADGSELRYDDAGVVARGDRDRPLFPRLDPAVIGVVVDTRADAILLAENRHRRGYYSCIAGYVEHGENLEEAFAREVLEETGYGCQNITYFASQPWAMSGSLMMGFFAERESAPPADETDGELAEIIWATRKDIEQLPLPLPGSLARTLIGTWYRGEHAMRKEGA</sequence>
<dbReference type="SUPFAM" id="SSF55811">
    <property type="entry name" value="Nudix"/>
    <property type="match status" value="1"/>
</dbReference>
<evidence type="ECO:0000256" key="3">
    <source>
        <dbReference type="ARBA" id="ARBA00009595"/>
    </source>
</evidence>
<keyword evidence="8" id="KW-0520">NAD</keyword>
<dbReference type="EC" id="3.6.1.22" evidence="4"/>
<evidence type="ECO:0000256" key="5">
    <source>
        <dbReference type="ARBA" id="ARBA00022723"/>
    </source>
</evidence>
<dbReference type="PANTHER" id="PTHR42904:SF6">
    <property type="entry name" value="NAD-CAPPED RNA HYDROLASE NUDT12"/>
    <property type="match status" value="1"/>
</dbReference>
<proteinExistence type="inferred from homology"/>
<dbReference type="GO" id="GO:0005829">
    <property type="term" value="C:cytosol"/>
    <property type="evidence" value="ECO:0007669"/>
    <property type="project" value="TreeGrafter"/>
</dbReference>
<dbReference type="STRING" id="1121357.SAMN05661109_00514"/>
<evidence type="ECO:0000256" key="6">
    <source>
        <dbReference type="ARBA" id="ARBA00022801"/>
    </source>
</evidence>
<name>A0A1H9QFT7_9CORY</name>
<organism evidence="11 12">
    <name type="scientific">Corynebacterium cystitidis DSM 20524</name>
    <dbReference type="NCBI Taxonomy" id="1121357"/>
    <lineage>
        <taxon>Bacteria</taxon>
        <taxon>Bacillati</taxon>
        <taxon>Actinomycetota</taxon>
        <taxon>Actinomycetes</taxon>
        <taxon>Mycobacteriales</taxon>
        <taxon>Corynebacteriaceae</taxon>
        <taxon>Corynebacterium</taxon>
    </lineage>
</organism>
<dbReference type="InterPro" id="IPR049734">
    <property type="entry name" value="NudC-like_C"/>
</dbReference>
<dbReference type="PANTHER" id="PTHR42904">
    <property type="entry name" value="NUDIX HYDROLASE, NUDC SUBFAMILY"/>
    <property type="match status" value="1"/>
</dbReference>
<keyword evidence="7" id="KW-0460">Magnesium</keyword>
<protein>
    <recommendedName>
        <fullName evidence="4">NAD(+) diphosphatase</fullName>
        <ecNumber evidence="4">3.6.1.22</ecNumber>
    </recommendedName>
</protein>
<evidence type="ECO:0000256" key="4">
    <source>
        <dbReference type="ARBA" id="ARBA00012381"/>
    </source>
</evidence>
<comment type="cofactor">
    <cofactor evidence="2">
        <name>Zn(2+)</name>
        <dbReference type="ChEBI" id="CHEBI:29105"/>
    </cofactor>
</comment>
<dbReference type="GO" id="GO:0035529">
    <property type="term" value="F:NADH pyrophosphatase activity"/>
    <property type="evidence" value="ECO:0007669"/>
    <property type="project" value="TreeGrafter"/>
</dbReference>
<evidence type="ECO:0000313" key="11">
    <source>
        <dbReference type="EMBL" id="SER59288.1"/>
    </source>
</evidence>
<feature type="domain" description="Nudix hydrolase" evidence="10">
    <location>
        <begin position="115"/>
        <end position="239"/>
    </location>
</feature>
<evidence type="ECO:0000256" key="1">
    <source>
        <dbReference type="ARBA" id="ARBA00001946"/>
    </source>
</evidence>
<dbReference type="PROSITE" id="PS00893">
    <property type="entry name" value="NUDIX_BOX"/>
    <property type="match status" value="1"/>
</dbReference>
<keyword evidence="12" id="KW-1185">Reference proteome</keyword>
<dbReference type="InterPro" id="IPR020084">
    <property type="entry name" value="NUDIX_hydrolase_CS"/>
</dbReference>
<dbReference type="GO" id="GO:0006742">
    <property type="term" value="P:NADP+ catabolic process"/>
    <property type="evidence" value="ECO:0007669"/>
    <property type="project" value="TreeGrafter"/>
</dbReference>
<gene>
    <name evidence="11" type="ORF">SAMN05661109_00514</name>
</gene>
<evidence type="ECO:0000259" key="10">
    <source>
        <dbReference type="PROSITE" id="PS51462"/>
    </source>
</evidence>
<dbReference type="GO" id="GO:0046872">
    <property type="term" value="F:metal ion binding"/>
    <property type="evidence" value="ECO:0007669"/>
    <property type="project" value="UniProtKB-KW"/>
</dbReference>
<dbReference type="GO" id="GO:0019677">
    <property type="term" value="P:NAD+ catabolic process"/>
    <property type="evidence" value="ECO:0007669"/>
    <property type="project" value="TreeGrafter"/>
</dbReference>
<dbReference type="EMBL" id="FOGQ01000002">
    <property type="protein sequence ID" value="SER59288.1"/>
    <property type="molecule type" value="Genomic_DNA"/>
</dbReference>
<evidence type="ECO:0000256" key="8">
    <source>
        <dbReference type="ARBA" id="ARBA00023027"/>
    </source>
</evidence>
<dbReference type="PROSITE" id="PS51462">
    <property type="entry name" value="NUDIX"/>
    <property type="match status" value="1"/>
</dbReference>